<proteinExistence type="predicted"/>
<dbReference type="EMBL" id="SGJD01002749">
    <property type="protein sequence ID" value="KAB0394557.1"/>
    <property type="molecule type" value="Genomic_DNA"/>
</dbReference>
<name>A0A643C2Y0_BALPH</name>
<dbReference type="OrthoDB" id="10254436at2759"/>
<dbReference type="GO" id="GO:0022627">
    <property type="term" value="C:cytosolic small ribosomal subunit"/>
    <property type="evidence" value="ECO:0007669"/>
    <property type="project" value="TreeGrafter"/>
</dbReference>
<dbReference type="Gene3D" id="2.40.50.1000">
    <property type="match status" value="1"/>
</dbReference>
<dbReference type="Pfam" id="PF16205">
    <property type="entry name" value="Ribosomal_S17_N"/>
    <property type="match status" value="1"/>
</dbReference>
<comment type="caution">
    <text evidence="5">The sequence shown here is derived from an EMBL/GenBank/DDBJ whole genome shotgun (WGS) entry which is preliminary data.</text>
</comment>
<dbReference type="InterPro" id="IPR032440">
    <property type="entry name" value="Ribosomal_uS17_N"/>
</dbReference>
<evidence type="ECO:0000313" key="6">
    <source>
        <dbReference type="Proteomes" id="UP000437017"/>
    </source>
</evidence>
<dbReference type="GO" id="GO:0006412">
    <property type="term" value="P:translation"/>
    <property type="evidence" value="ECO:0007669"/>
    <property type="project" value="InterPro"/>
</dbReference>
<evidence type="ECO:0000313" key="5">
    <source>
        <dbReference type="EMBL" id="KAB0394557.1"/>
    </source>
</evidence>
<evidence type="ECO:0000259" key="4">
    <source>
        <dbReference type="Pfam" id="PF16205"/>
    </source>
</evidence>
<protein>
    <recommendedName>
        <fullName evidence="4">Small ribosomal subunit protein uS17 N-terminal domain-containing protein</fullName>
    </recommendedName>
</protein>
<dbReference type="GO" id="GO:0019843">
    <property type="term" value="F:rRNA binding"/>
    <property type="evidence" value="ECO:0007669"/>
    <property type="project" value="UniProtKB-KW"/>
</dbReference>
<dbReference type="PANTHER" id="PTHR10744:SF9">
    <property type="entry name" value="40S RIBOSOMAL PROTEIN S11-RELATED"/>
    <property type="match status" value="1"/>
</dbReference>
<gene>
    <name evidence="5" type="ORF">E2I00_013239</name>
</gene>
<keyword evidence="3" id="KW-0687">Ribonucleoprotein</keyword>
<evidence type="ECO:0000256" key="1">
    <source>
        <dbReference type="ARBA" id="ARBA00022730"/>
    </source>
</evidence>
<dbReference type="GO" id="GO:0003735">
    <property type="term" value="F:structural constituent of ribosome"/>
    <property type="evidence" value="ECO:0007669"/>
    <property type="project" value="InterPro"/>
</dbReference>
<keyword evidence="1" id="KW-0699">rRNA-binding</keyword>
<keyword evidence="6" id="KW-1185">Reference proteome</keyword>
<evidence type="ECO:0000256" key="3">
    <source>
        <dbReference type="ARBA" id="ARBA00023274"/>
    </source>
</evidence>
<evidence type="ECO:0000256" key="2">
    <source>
        <dbReference type="ARBA" id="ARBA00022980"/>
    </source>
</evidence>
<sequence length="68" mass="7883">MVDIQTEHVYRKQLIIFQNKNRVLLGETIKEKLPQDNKNISLGFKTPKEAIEGTYIDKKCPFTGNFSI</sequence>
<dbReference type="Proteomes" id="UP000437017">
    <property type="component" value="Unassembled WGS sequence"/>
</dbReference>
<keyword evidence="1" id="KW-0694">RNA-binding</keyword>
<dbReference type="AlphaFoldDB" id="A0A643C2Y0"/>
<keyword evidence="2" id="KW-0689">Ribosomal protein</keyword>
<feature type="domain" description="Small ribosomal subunit protein uS17 N-terminal" evidence="4">
    <location>
        <begin position="5"/>
        <end position="68"/>
    </location>
</feature>
<reference evidence="5 6" key="1">
    <citation type="journal article" date="2019" name="PLoS ONE">
        <title>Genomic analyses reveal an absence of contemporary introgressive admixture between fin whales and blue whales, despite known hybrids.</title>
        <authorList>
            <person name="Westbury M.V."/>
            <person name="Petersen B."/>
            <person name="Lorenzen E.D."/>
        </authorList>
    </citation>
    <scope>NUCLEOTIDE SEQUENCE [LARGE SCALE GENOMIC DNA]</scope>
    <source>
        <strain evidence="5">FinWhale-01</strain>
    </source>
</reference>
<accession>A0A643C2Y0</accession>
<dbReference type="PANTHER" id="PTHR10744">
    <property type="entry name" value="40S RIBOSOMAL PROTEIN S11 FAMILY MEMBER"/>
    <property type="match status" value="1"/>
</dbReference>
<organism evidence="5 6">
    <name type="scientific">Balaenoptera physalus</name>
    <name type="common">Fin whale</name>
    <name type="synonym">Balaena physalus</name>
    <dbReference type="NCBI Taxonomy" id="9770"/>
    <lineage>
        <taxon>Eukaryota</taxon>
        <taxon>Metazoa</taxon>
        <taxon>Chordata</taxon>
        <taxon>Craniata</taxon>
        <taxon>Vertebrata</taxon>
        <taxon>Euteleostomi</taxon>
        <taxon>Mammalia</taxon>
        <taxon>Eutheria</taxon>
        <taxon>Laurasiatheria</taxon>
        <taxon>Artiodactyla</taxon>
        <taxon>Whippomorpha</taxon>
        <taxon>Cetacea</taxon>
        <taxon>Mysticeti</taxon>
        <taxon>Balaenopteridae</taxon>
        <taxon>Balaenoptera</taxon>
    </lineage>
</organism>
<dbReference type="InterPro" id="IPR000266">
    <property type="entry name" value="Ribosomal_uS17"/>
</dbReference>